<accession>A0AA35PHN6</accession>
<keyword evidence="2" id="KW-1185">Reference proteome</keyword>
<organism evidence="1 2">
    <name type="scientific">Podarcis lilfordi</name>
    <name type="common">Lilford's wall lizard</name>
    <dbReference type="NCBI Taxonomy" id="74358"/>
    <lineage>
        <taxon>Eukaryota</taxon>
        <taxon>Metazoa</taxon>
        <taxon>Chordata</taxon>
        <taxon>Craniata</taxon>
        <taxon>Vertebrata</taxon>
        <taxon>Euteleostomi</taxon>
        <taxon>Lepidosauria</taxon>
        <taxon>Squamata</taxon>
        <taxon>Bifurcata</taxon>
        <taxon>Unidentata</taxon>
        <taxon>Episquamata</taxon>
        <taxon>Laterata</taxon>
        <taxon>Lacertibaenia</taxon>
        <taxon>Lacertidae</taxon>
        <taxon>Podarcis</taxon>
    </lineage>
</organism>
<reference evidence="1" key="1">
    <citation type="submission" date="2022-12" db="EMBL/GenBank/DDBJ databases">
        <authorList>
            <person name="Alioto T."/>
            <person name="Alioto T."/>
            <person name="Gomez Garrido J."/>
        </authorList>
    </citation>
    <scope>NUCLEOTIDE SEQUENCE</scope>
</reference>
<dbReference type="AlphaFoldDB" id="A0AA35PHN6"/>
<evidence type="ECO:0000313" key="2">
    <source>
        <dbReference type="Proteomes" id="UP001178461"/>
    </source>
</evidence>
<evidence type="ECO:0000313" key="1">
    <source>
        <dbReference type="EMBL" id="CAI5785092.1"/>
    </source>
</evidence>
<protein>
    <submittedName>
        <fullName evidence="1">Uncharacterized protein</fullName>
    </submittedName>
</protein>
<proteinExistence type="predicted"/>
<dbReference type="Proteomes" id="UP001178461">
    <property type="component" value="Chromosome 10"/>
</dbReference>
<dbReference type="EMBL" id="OX395135">
    <property type="protein sequence ID" value="CAI5785092.1"/>
    <property type="molecule type" value="Genomic_DNA"/>
</dbReference>
<name>A0AA35PHN6_9SAUR</name>
<sequence>MLRLLQVERFQVVFCGDPEVPQMRKMMSRACAEAANRDPRRCVLRSAHDANGPPERIPFASRGTTVSIWTDCLNQIPPSQVPKRNPWQTPVLSSWLRSLKSNPQSKLQQTHSTILHMLTPRVVQLMVKLTHRRMDCSLKSLLPLCSSEGLTRERGGGNARMRHLEGDLNTGGHLKPQLLYEL</sequence>
<gene>
    <name evidence="1" type="ORF">PODLI_1B017078</name>
</gene>